<comment type="caution">
    <text evidence="2">The sequence shown here is derived from an EMBL/GenBank/DDBJ whole genome shotgun (WGS) entry which is preliminary data.</text>
</comment>
<dbReference type="EMBL" id="MTYJ01000120">
    <property type="protein sequence ID" value="OQV13620.1"/>
    <property type="molecule type" value="Genomic_DNA"/>
</dbReference>
<gene>
    <name evidence="2" type="ORF">BV898_12163</name>
</gene>
<dbReference type="AlphaFoldDB" id="A0A1W0WEI9"/>
<proteinExistence type="predicted"/>
<keyword evidence="1" id="KW-1133">Transmembrane helix</keyword>
<accession>A0A1W0WEI9</accession>
<keyword evidence="1" id="KW-0472">Membrane</keyword>
<sequence length="103" mass="10837">MGLVAYARIAVDATTAEPAEWAFAFMSIVVYIGYSTVLPLPLASLHEEDSAIHGTLDSILASTEPGAAVVRGAGVIHFTRLSLASARQCGANQLVFNIECCNI</sequence>
<evidence type="ECO:0000256" key="1">
    <source>
        <dbReference type="SAM" id="Phobius"/>
    </source>
</evidence>
<name>A0A1W0WEI9_HYPEX</name>
<dbReference type="Proteomes" id="UP000192578">
    <property type="component" value="Unassembled WGS sequence"/>
</dbReference>
<keyword evidence="1" id="KW-0812">Transmembrane</keyword>
<reference evidence="3" key="1">
    <citation type="submission" date="2017-01" db="EMBL/GenBank/DDBJ databases">
        <title>Comparative genomics of anhydrobiosis in the tardigrade Hypsibius dujardini.</title>
        <authorList>
            <person name="Yoshida Y."/>
            <person name="Koutsovoulos G."/>
            <person name="Laetsch D."/>
            <person name="Stevens L."/>
            <person name="Kumar S."/>
            <person name="Horikawa D."/>
            <person name="Ishino K."/>
            <person name="Komine S."/>
            <person name="Tomita M."/>
            <person name="Blaxter M."/>
            <person name="Arakawa K."/>
        </authorList>
    </citation>
    <scope>NUCLEOTIDE SEQUENCE [LARGE SCALE GENOMIC DNA]</scope>
    <source>
        <strain evidence="3">Z151</strain>
    </source>
</reference>
<protein>
    <submittedName>
        <fullName evidence="2">Uncharacterized protein</fullName>
    </submittedName>
</protein>
<organism evidence="2 3">
    <name type="scientific">Hypsibius exemplaris</name>
    <name type="common">Freshwater tardigrade</name>
    <dbReference type="NCBI Taxonomy" id="2072580"/>
    <lineage>
        <taxon>Eukaryota</taxon>
        <taxon>Metazoa</taxon>
        <taxon>Ecdysozoa</taxon>
        <taxon>Tardigrada</taxon>
        <taxon>Eutardigrada</taxon>
        <taxon>Parachela</taxon>
        <taxon>Hypsibioidea</taxon>
        <taxon>Hypsibiidae</taxon>
        <taxon>Hypsibius</taxon>
    </lineage>
</organism>
<feature type="transmembrane region" description="Helical" evidence="1">
    <location>
        <begin position="21"/>
        <end position="43"/>
    </location>
</feature>
<evidence type="ECO:0000313" key="3">
    <source>
        <dbReference type="Proteomes" id="UP000192578"/>
    </source>
</evidence>
<keyword evidence="3" id="KW-1185">Reference proteome</keyword>
<evidence type="ECO:0000313" key="2">
    <source>
        <dbReference type="EMBL" id="OQV13620.1"/>
    </source>
</evidence>